<proteinExistence type="predicted"/>
<name>A0A9D1FN44_9FIRM</name>
<gene>
    <name evidence="2" type="ORF">IAB51_07235</name>
</gene>
<evidence type="ECO:0000313" key="3">
    <source>
        <dbReference type="Proteomes" id="UP000824002"/>
    </source>
</evidence>
<comment type="caution">
    <text evidence="2">The sequence shown here is derived from an EMBL/GenBank/DDBJ whole genome shotgun (WGS) entry which is preliminary data.</text>
</comment>
<keyword evidence="1" id="KW-0812">Transmembrane</keyword>
<sequence length="235" mass="26439">MCKKNAAGLTACGLKNLAVAAMLFDHFIAVFWQGNEVAGLLLRIPGRIVAPIMCYMIAQGFYRTSNVKKYLARLLLFAALSHFPYVFYFELPWWRATGVIWSLFLGLLSLTIARHTRLPFLVKAAGIFLCCLLAYPADWNYIAVLWILFFGLFHEQWEKQAICFAAIGILFLILPAFRQGGLNPLVCSGIFLALPLIRRYNGQRGAGGRIAKWGFYIFYPAHLIALELLKLALGV</sequence>
<dbReference type="InterPro" id="IPR008875">
    <property type="entry name" value="TraX"/>
</dbReference>
<accession>A0A9D1FN44</accession>
<reference evidence="2" key="1">
    <citation type="submission" date="2020-10" db="EMBL/GenBank/DDBJ databases">
        <authorList>
            <person name="Gilroy R."/>
        </authorList>
    </citation>
    <scope>NUCLEOTIDE SEQUENCE</scope>
    <source>
        <strain evidence="2">CHK199-13235</strain>
    </source>
</reference>
<dbReference type="Proteomes" id="UP000824002">
    <property type="component" value="Unassembled WGS sequence"/>
</dbReference>
<feature type="transmembrane region" description="Helical" evidence="1">
    <location>
        <begin position="93"/>
        <end position="113"/>
    </location>
</feature>
<feature type="transmembrane region" description="Helical" evidence="1">
    <location>
        <begin position="38"/>
        <end position="58"/>
    </location>
</feature>
<evidence type="ECO:0000313" key="2">
    <source>
        <dbReference type="EMBL" id="HIS76589.1"/>
    </source>
</evidence>
<organism evidence="2 3">
    <name type="scientific">Candidatus Merdivicinus excrementipullorum</name>
    <dbReference type="NCBI Taxonomy" id="2840867"/>
    <lineage>
        <taxon>Bacteria</taxon>
        <taxon>Bacillati</taxon>
        <taxon>Bacillota</taxon>
        <taxon>Clostridia</taxon>
        <taxon>Eubacteriales</taxon>
        <taxon>Oscillospiraceae</taxon>
        <taxon>Oscillospiraceae incertae sedis</taxon>
        <taxon>Candidatus Merdivicinus</taxon>
    </lineage>
</organism>
<feature type="transmembrane region" description="Helical" evidence="1">
    <location>
        <begin position="70"/>
        <end position="87"/>
    </location>
</feature>
<keyword evidence="1" id="KW-0472">Membrane</keyword>
<feature type="transmembrane region" description="Helical" evidence="1">
    <location>
        <begin position="12"/>
        <end position="32"/>
    </location>
</feature>
<dbReference type="Pfam" id="PF05857">
    <property type="entry name" value="TraX"/>
    <property type="match status" value="1"/>
</dbReference>
<evidence type="ECO:0000256" key="1">
    <source>
        <dbReference type="SAM" id="Phobius"/>
    </source>
</evidence>
<reference evidence="2" key="2">
    <citation type="journal article" date="2021" name="PeerJ">
        <title>Extensive microbial diversity within the chicken gut microbiome revealed by metagenomics and culture.</title>
        <authorList>
            <person name="Gilroy R."/>
            <person name="Ravi A."/>
            <person name="Getino M."/>
            <person name="Pursley I."/>
            <person name="Horton D.L."/>
            <person name="Alikhan N.F."/>
            <person name="Baker D."/>
            <person name="Gharbi K."/>
            <person name="Hall N."/>
            <person name="Watson M."/>
            <person name="Adriaenssens E.M."/>
            <person name="Foster-Nyarko E."/>
            <person name="Jarju S."/>
            <person name="Secka A."/>
            <person name="Antonio M."/>
            <person name="Oren A."/>
            <person name="Chaudhuri R.R."/>
            <person name="La Ragione R."/>
            <person name="Hildebrand F."/>
            <person name="Pallen M.J."/>
        </authorList>
    </citation>
    <scope>NUCLEOTIDE SEQUENCE</scope>
    <source>
        <strain evidence="2">CHK199-13235</strain>
    </source>
</reference>
<feature type="transmembrane region" description="Helical" evidence="1">
    <location>
        <begin position="159"/>
        <end position="177"/>
    </location>
</feature>
<dbReference type="EMBL" id="DVJP01000047">
    <property type="protein sequence ID" value="HIS76589.1"/>
    <property type="molecule type" value="Genomic_DNA"/>
</dbReference>
<feature type="transmembrane region" description="Helical" evidence="1">
    <location>
        <begin position="125"/>
        <end position="153"/>
    </location>
</feature>
<protein>
    <recommendedName>
        <fullName evidence="4">Conjugal transfer protein TraX</fullName>
    </recommendedName>
</protein>
<evidence type="ECO:0008006" key="4">
    <source>
        <dbReference type="Google" id="ProtNLM"/>
    </source>
</evidence>
<keyword evidence="1" id="KW-1133">Transmembrane helix</keyword>
<dbReference type="AlphaFoldDB" id="A0A9D1FN44"/>